<proteinExistence type="predicted"/>
<protein>
    <submittedName>
        <fullName evidence="1">Uncharacterized protein</fullName>
    </submittedName>
</protein>
<name>A0A0W8D7Q9_PHYNI</name>
<reference evidence="1 2" key="1">
    <citation type="submission" date="2015-11" db="EMBL/GenBank/DDBJ databases">
        <title>Genomes and virulence difference between two physiological races of Phytophthora nicotianae.</title>
        <authorList>
            <person name="Liu H."/>
            <person name="Ma X."/>
            <person name="Yu H."/>
            <person name="Fang D."/>
            <person name="Li Y."/>
            <person name="Wang X."/>
            <person name="Wang W."/>
            <person name="Dong Y."/>
            <person name="Xiao B."/>
        </authorList>
    </citation>
    <scope>NUCLEOTIDE SEQUENCE [LARGE SCALE GENOMIC DNA]</scope>
    <source>
        <strain evidence="2">race 1</strain>
    </source>
</reference>
<dbReference type="EMBL" id="LNFP01000475">
    <property type="protein sequence ID" value="KUF92407.1"/>
    <property type="molecule type" value="Genomic_DNA"/>
</dbReference>
<accession>A0A0W8D7Q9</accession>
<dbReference type="Proteomes" id="UP000054636">
    <property type="component" value="Unassembled WGS sequence"/>
</dbReference>
<gene>
    <name evidence="1" type="ORF">AM588_10008760</name>
</gene>
<organism evidence="1 2">
    <name type="scientific">Phytophthora nicotianae</name>
    <name type="common">Potato buckeye rot agent</name>
    <name type="synonym">Phytophthora parasitica</name>
    <dbReference type="NCBI Taxonomy" id="4792"/>
    <lineage>
        <taxon>Eukaryota</taxon>
        <taxon>Sar</taxon>
        <taxon>Stramenopiles</taxon>
        <taxon>Oomycota</taxon>
        <taxon>Peronosporomycetes</taxon>
        <taxon>Peronosporales</taxon>
        <taxon>Peronosporaceae</taxon>
        <taxon>Phytophthora</taxon>
    </lineage>
</organism>
<sequence>MQSGRTWILNQDATARPTVFNVIERLHNLNE</sequence>
<evidence type="ECO:0000313" key="2">
    <source>
        <dbReference type="Proteomes" id="UP000054636"/>
    </source>
</evidence>
<evidence type="ECO:0000313" key="1">
    <source>
        <dbReference type="EMBL" id="KUF92407.1"/>
    </source>
</evidence>
<dbReference type="AlphaFoldDB" id="A0A0W8D7Q9"/>
<comment type="caution">
    <text evidence="1">The sequence shown here is derived from an EMBL/GenBank/DDBJ whole genome shotgun (WGS) entry which is preliminary data.</text>
</comment>